<dbReference type="PROSITE" id="PS51257">
    <property type="entry name" value="PROKAR_LIPOPROTEIN"/>
    <property type="match status" value="1"/>
</dbReference>
<dbReference type="SUPFAM" id="SSF48403">
    <property type="entry name" value="Ankyrin repeat"/>
    <property type="match status" value="1"/>
</dbReference>
<dbReference type="SMART" id="SM00248">
    <property type="entry name" value="ANK"/>
    <property type="match status" value="2"/>
</dbReference>
<dbReference type="EMBL" id="UINC01113787">
    <property type="protein sequence ID" value="SVC83628.1"/>
    <property type="molecule type" value="Genomic_DNA"/>
</dbReference>
<evidence type="ECO:0000256" key="3">
    <source>
        <dbReference type="SAM" id="MobiDB-lite"/>
    </source>
</evidence>
<protein>
    <submittedName>
        <fullName evidence="4">Uncharacterized protein</fullName>
    </submittedName>
</protein>
<reference evidence="4" key="1">
    <citation type="submission" date="2018-05" db="EMBL/GenBank/DDBJ databases">
        <authorList>
            <person name="Lanie J.A."/>
            <person name="Ng W.-L."/>
            <person name="Kazmierczak K.M."/>
            <person name="Andrzejewski T.M."/>
            <person name="Davidsen T.M."/>
            <person name="Wayne K.J."/>
            <person name="Tettelin H."/>
            <person name="Glass J.I."/>
            <person name="Rusch D."/>
            <person name="Podicherti R."/>
            <person name="Tsui H.-C.T."/>
            <person name="Winkler M.E."/>
        </authorList>
    </citation>
    <scope>NUCLEOTIDE SEQUENCE</scope>
</reference>
<evidence type="ECO:0000256" key="1">
    <source>
        <dbReference type="ARBA" id="ARBA00022737"/>
    </source>
</evidence>
<dbReference type="InterPro" id="IPR036770">
    <property type="entry name" value="Ankyrin_rpt-contain_sf"/>
</dbReference>
<dbReference type="Gene3D" id="1.25.40.20">
    <property type="entry name" value="Ankyrin repeat-containing domain"/>
    <property type="match status" value="1"/>
</dbReference>
<evidence type="ECO:0000313" key="4">
    <source>
        <dbReference type="EMBL" id="SVC83628.1"/>
    </source>
</evidence>
<dbReference type="GO" id="GO:0004842">
    <property type="term" value="F:ubiquitin-protein transferase activity"/>
    <property type="evidence" value="ECO:0007669"/>
    <property type="project" value="TreeGrafter"/>
</dbReference>
<keyword evidence="2" id="KW-0040">ANK repeat</keyword>
<feature type="non-terminal residue" evidence="4">
    <location>
        <position position="270"/>
    </location>
</feature>
<evidence type="ECO:0000256" key="2">
    <source>
        <dbReference type="ARBA" id="ARBA00023043"/>
    </source>
</evidence>
<dbReference type="GO" id="GO:0085020">
    <property type="term" value="P:protein K6-linked ubiquitination"/>
    <property type="evidence" value="ECO:0007669"/>
    <property type="project" value="TreeGrafter"/>
</dbReference>
<organism evidence="4">
    <name type="scientific">marine metagenome</name>
    <dbReference type="NCBI Taxonomy" id="408172"/>
    <lineage>
        <taxon>unclassified sequences</taxon>
        <taxon>metagenomes</taxon>
        <taxon>ecological metagenomes</taxon>
    </lineage>
</organism>
<dbReference type="InterPro" id="IPR002110">
    <property type="entry name" value="Ankyrin_rpt"/>
</dbReference>
<dbReference type="GO" id="GO:0031436">
    <property type="term" value="C:BRCA1-BARD1 complex"/>
    <property type="evidence" value="ECO:0007669"/>
    <property type="project" value="TreeGrafter"/>
</dbReference>
<keyword evidence="1" id="KW-0677">Repeat</keyword>
<dbReference type="GO" id="GO:0070531">
    <property type="term" value="C:BRCA1-A complex"/>
    <property type="evidence" value="ECO:0007669"/>
    <property type="project" value="TreeGrafter"/>
</dbReference>
<proteinExistence type="predicted"/>
<dbReference type="PANTHER" id="PTHR24171:SF8">
    <property type="entry name" value="BRCA1-ASSOCIATED RING DOMAIN PROTEIN 1"/>
    <property type="match status" value="1"/>
</dbReference>
<name>A0A382QFB6_9ZZZZ</name>
<feature type="region of interest" description="Disordered" evidence="3">
    <location>
        <begin position="159"/>
        <end position="189"/>
    </location>
</feature>
<accession>A0A382QFB6</accession>
<dbReference type="PANTHER" id="PTHR24171">
    <property type="entry name" value="ANKYRIN REPEAT DOMAIN-CONTAINING PROTEIN 39-RELATED"/>
    <property type="match status" value="1"/>
</dbReference>
<dbReference type="Pfam" id="PF12796">
    <property type="entry name" value="Ank_2"/>
    <property type="match status" value="1"/>
</dbReference>
<feature type="compositionally biased region" description="Polar residues" evidence="3">
    <location>
        <begin position="162"/>
        <end position="173"/>
    </location>
</feature>
<gene>
    <name evidence="4" type="ORF">METZ01_LOCUS336482</name>
</gene>
<sequence length="270" mass="29993">MKSILVSIVAAVVLVGCTPSTTKPLNKFWFQYNGQQEPGFRLWERDDNGIWTETYPSGHQSKFKEDGIDKVDGLVGDYVVKLSGDIEKTGTQDGGFRVFIPHYQKKESFLYFSQKSSGNWTDWRETNYSIIVLTTRDGGKVEDMPEEIAALLRKQGAKTAEELNTPSRRSQAAGTRAPVLSQKNARPKSFPKTTKELMFGANPTLTDKDKAFLSAAKEGKLDEVKSLLEEGVDIDCYDAYACTALFWAAANNHINTVELLIDKGAYIDAG</sequence>
<dbReference type="PROSITE" id="PS50088">
    <property type="entry name" value="ANK_REPEAT"/>
    <property type="match status" value="1"/>
</dbReference>
<dbReference type="AlphaFoldDB" id="A0A382QFB6"/>
<dbReference type="PROSITE" id="PS50297">
    <property type="entry name" value="ANK_REP_REGION"/>
    <property type="match status" value="1"/>
</dbReference>